<dbReference type="GO" id="GO:0003700">
    <property type="term" value="F:DNA-binding transcription factor activity"/>
    <property type="evidence" value="ECO:0007669"/>
    <property type="project" value="InterPro"/>
</dbReference>
<feature type="domain" description="HTH marR-type" evidence="4">
    <location>
        <begin position="23"/>
        <end position="158"/>
    </location>
</feature>
<dbReference type="STRING" id="70996.SE18_23330"/>
<dbReference type="InterPro" id="IPR000835">
    <property type="entry name" value="HTH_MarR-typ"/>
</dbReference>
<evidence type="ECO:0000256" key="1">
    <source>
        <dbReference type="ARBA" id="ARBA00023015"/>
    </source>
</evidence>
<keyword evidence="6" id="KW-1185">Reference proteome</keyword>
<keyword evidence="1" id="KW-0805">Transcription regulation</keyword>
<dbReference type="InterPro" id="IPR023187">
    <property type="entry name" value="Tscrpt_reg_MarR-type_CS"/>
</dbReference>
<dbReference type="PATRIC" id="fig|70996.4.peg.2496"/>
<evidence type="ECO:0000256" key="3">
    <source>
        <dbReference type="ARBA" id="ARBA00023163"/>
    </source>
</evidence>
<dbReference type="PANTHER" id="PTHR42756:SF1">
    <property type="entry name" value="TRANSCRIPTIONAL REPRESSOR OF EMRAB OPERON"/>
    <property type="match status" value="1"/>
</dbReference>
<dbReference type="Gene3D" id="1.10.10.10">
    <property type="entry name" value="Winged helix-like DNA-binding domain superfamily/Winged helix DNA-binding domain"/>
    <property type="match status" value="1"/>
</dbReference>
<dbReference type="PROSITE" id="PS01117">
    <property type="entry name" value="HTH_MARR_1"/>
    <property type="match status" value="1"/>
</dbReference>
<dbReference type="Proteomes" id="UP000050277">
    <property type="component" value="Unassembled WGS sequence"/>
</dbReference>
<dbReference type="PROSITE" id="PS50995">
    <property type="entry name" value="HTH_MARR_2"/>
    <property type="match status" value="1"/>
</dbReference>
<accession>A0A0P6XYV0</accession>
<organism evidence="5 6">
    <name type="scientific">Herpetosiphon geysericola</name>
    <dbReference type="NCBI Taxonomy" id="70996"/>
    <lineage>
        <taxon>Bacteria</taxon>
        <taxon>Bacillati</taxon>
        <taxon>Chloroflexota</taxon>
        <taxon>Chloroflexia</taxon>
        <taxon>Herpetosiphonales</taxon>
        <taxon>Herpetosiphonaceae</taxon>
        <taxon>Herpetosiphon</taxon>
    </lineage>
</organism>
<dbReference type="PRINTS" id="PR00598">
    <property type="entry name" value="HTHMARR"/>
</dbReference>
<evidence type="ECO:0000313" key="5">
    <source>
        <dbReference type="EMBL" id="KPL81545.1"/>
    </source>
</evidence>
<dbReference type="AlphaFoldDB" id="A0A0P6XYV0"/>
<dbReference type="InterPro" id="IPR036388">
    <property type="entry name" value="WH-like_DNA-bd_sf"/>
</dbReference>
<reference evidence="5 6" key="1">
    <citation type="submission" date="2015-07" db="EMBL/GenBank/DDBJ databases">
        <title>Whole genome sequence of Herpetosiphon geysericola DSM 7119.</title>
        <authorList>
            <person name="Hemp J."/>
            <person name="Ward L.M."/>
            <person name="Pace L.A."/>
            <person name="Fischer W.W."/>
        </authorList>
    </citation>
    <scope>NUCLEOTIDE SEQUENCE [LARGE SCALE GENOMIC DNA]</scope>
    <source>
        <strain evidence="5 6">DSM 7119</strain>
    </source>
</reference>
<keyword evidence="3" id="KW-0804">Transcription</keyword>
<comment type="caution">
    <text evidence="5">The sequence shown here is derived from an EMBL/GenBank/DDBJ whole genome shotgun (WGS) entry which is preliminary data.</text>
</comment>
<dbReference type="PANTHER" id="PTHR42756">
    <property type="entry name" value="TRANSCRIPTIONAL REGULATOR, MARR"/>
    <property type="match status" value="1"/>
</dbReference>
<name>A0A0P6XYV0_9CHLR</name>
<proteinExistence type="predicted"/>
<gene>
    <name evidence="5" type="ORF">SE18_23330</name>
</gene>
<dbReference type="EMBL" id="LGKP01000035">
    <property type="protein sequence ID" value="KPL81545.1"/>
    <property type="molecule type" value="Genomic_DNA"/>
</dbReference>
<dbReference type="SUPFAM" id="SSF46785">
    <property type="entry name" value="Winged helix' DNA-binding domain"/>
    <property type="match status" value="1"/>
</dbReference>
<dbReference type="SMART" id="SM00347">
    <property type="entry name" value="HTH_MARR"/>
    <property type="match status" value="1"/>
</dbReference>
<protein>
    <submittedName>
        <fullName evidence="5">MarR family transcriptional regulator</fullName>
    </submittedName>
</protein>
<dbReference type="GO" id="GO:0003677">
    <property type="term" value="F:DNA binding"/>
    <property type="evidence" value="ECO:0007669"/>
    <property type="project" value="UniProtKB-KW"/>
</dbReference>
<dbReference type="InterPro" id="IPR036390">
    <property type="entry name" value="WH_DNA-bd_sf"/>
</dbReference>
<dbReference type="RefSeq" id="WP_054536860.1">
    <property type="nucleotide sequence ID" value="NZ_LGKP01000035.1"/>
</dbReference>
<evidence type="ECO:0000256" key="2">
    <source>
        <dbReference type="ARBA" id="ARBA00023125"/>
    </source>
</evidence>
<dbReference type="OrthoDB" id="9799747at2"/>
<keyword evidence="2" id="KW-0238">DNA-binding</keyword>
<evidence type="ECO:0000313" key="6">
    <source>
        <dbReference type="Proteomes" id="UP000050277"/>
    </source>
</evidence>
<sequence length="165" mass="18689">MQDQVDCFIAEWQRERPELDSTPIGLIGRIARLEQHLSRELARVFSQFGLQRGEFDVLASLRRSGAPYQRSPTALFNTLMLSSGAMTNRLDRLAARGLIERIPDPHDRRSLLVQLTAQGLDLINQAVEAHLANERRLIASLSADQHSQLAELLRTWLLDLEQAQP</sequence>
<evidence type="ECO:0000259" key="4">
    <source>
        <dbReference type="PROSITE" id="PS50995"/>
    </source>
</evidence>
<dbReference type="Pfam" id="PF12802">
    <property type="entry name" value="MarR_2"/>
    <property type="match status" value="1"/>
</dbReference>